<dbReference type="NCBIfam" id="TIGR04514">
    <property type="entry name" value="GWxTD_dom"/>
    <property type="match status" value="1"/>
</dbReference>
<gene>
    <name evidence="1" type="ORF">ENV60_09085</name>
</gene>
<protein>
    <submittedName>
        <fullName evidence="1">GWxTD domain-containing protein</fullName>
    </submittedName>
</protein>
<evidence type="ECO:0000313" key="1">
    <source>
        <dbReference type="EMBL" id="HGV98430.1"/>
    </source>
</evidence>
<dbReference type="EMBL" id="DTGZ01000171">
    <property type="protein sequence ID" value="HGV98430.1"/>
    <property type="molecule type" value="Genomic_DNA"/>
</dbReference>
<reference evidence="1" key="1">
    <citation type="journal article" date="2020" name="mSystems">
        <title>Genome- and Community-Level Interaction Insights into Carbon Utilization and Element Cycling Functions of Hydrothermarchaeota in Hydrothermal Sediment.</title>
        <authorList>
            <person name="Zhou Z."/>
            <person name="Liu Y."/>
            <person name="Xu W."/>
            <person name="Pan J."/>
            <person name="Luo Z.H."/>
            <person name="Li M."/>
        </authorList>
    </citation>
    <scope>NUCLEOTIDE SEQUENCE [LARGE SCALE GENOMIC DNA]</scope>
    <source>
        <strain evidence="1">SpSt-774</strain>
    </source>
</reference>
<comment type="caution">
    <text evidence="1">The sequence shown here is derived from an EMBL/GenBank/DDBJ whole genome shotgun (WGS) entry which is preliminary data.</text>
</comment>
<dbReference type="InterPro" id="IPR030959">
    <property type="entry name" value="GWxTD_dom"/>
</dbReference>
<dbReference type="AlphaFoldDB" id="A0A7C4TFG0"/>
<accession>A0A7C4TFG0</accession>
<name>A0A7C4TFG0_UNCW3</name>
<sequence>MNSLIFLLISLIRLETDCYRFNEGYVELWYRIPLSDICSSTELTSGGDSIVKSYTYRLFIYESSKKDSAISEGVKQAIVKSENPGDYIIDCVPIYLYPGKFFYQIDLHSGGDRISKNGEIEIPADTILFSCSDLILSKKGVRDVKFIRHSIELMPVIIPEYSNRDTLFIYFEIYGLIPDSLYYEVQFRITDHTDSVVFDEKRQRTKYNNIQFDTLFIPLIDFIDGNYRISIEVFDPASNTTAATSEGFWIKTALLDDITKKRFYYDIQYLVSANEYKKFCNLNEDQKKIYLKRFWQRHNYSQFEKRLRDADEKFSTPFLKGRDTPQGKFYIQNGPPDWIDNQVMEAKQKPAQIWHYEAKGVYVLFIDKNNDGVYELIKELNFNQDGMDELRELEGYIKKCD</sequence>
<proteinExistence type="predicted"/>
<organism evidence="1">
    <name type="scientific">candidate division WOR-3 bacterium</name>
    <dbReference type="NCBI Taxonomy" id="2052148"/>
    <lineage>
        <taxon>Bacteria</taxon>
        <taxon>Bacteria division WOR-3</taxon>
    </lineage>
</organism>